<evidence type="ECO:0000259" key="2">
    <source>
        <dbReference type="SMART" id="SM01075"/>
    </source>
</evidence>
<dbReference type="InterPro" id="IPR045173">
    <property type="entry name" value="Cdt1"/>
</dbReference>
<dbReference type="PANTHER" id="PTHR28637:SF1">
    <property type="entry name" value="DNA REPLICATION FACTOR CDT1"/>
    <property type="match status" value="1"/>
</dbReference>
<feature type="region of interest" description="Disordered" evidence="1">
    <location>
        <begin position="135"/>
        <end position="157"/>
    </location>
</feature>
<keyword evidence="4" id="KW-1185">Reference proteome</keyword>
<feature type="compositionally biased region" description="Polar residues" evidence="1">
    <location>
        <begin position="50"/>
        <end position="61"/>
    </location>
</feature>
<accession>A0A430Q237</accession>
<dbReference type="Pfam" id="PF08839">
    <property type="entry name" value="CDT1"/>
    <property type="match status" value="1"/>
</dbReference>
<dbReference type="GO" id="GO:0070182">
    <property type="term" value="F:DNA polymerase binding"/>
    <property type="evidence" value="ECO:0007669"/>
    <property type="project" value="TreeGrafter"/>
</dbReference>
<sequence>MPNTRLDNYFRVSKTPQNVGRAKRAVLDTSPETELSRSKRPAYQRFSHLTKPTQESASEAETIKTTVTTLGKQSEVLSSSSFCPPPQEKTVIQLKKRTQLKKVIKLKSSQSSDSIQDNRSKLPAFKRFAHLSEPVSSLKPQSTEPETSIETQSAVSSKDLDLTQTDLTVPPDLFLPHNLQVLLELFRSCDTVVSMLHNRKELCSFDKIQPAVQEITRRNFEETHIGQFLTVYPMVYFLRYEKQFDKFTHRLNGNYVLVLSPNLRTDGTKVGHDSPSKGFLPFSGTRLIQRRNRFHSLLINLVLKSHRVFLTSELGIDPSELPEDSSLRRWHPKFPLESAVACIVSSPLPIRPSDFEQKITSAKDAVKAFQARALFREADTCHQISLSKQQLSPIPSPKKSVAASPLKASNIIDSTACTASNLVGTQTDSKEFNDRVITSTPNNLKGISLALLNKVFLTSELGIDPSELPEDSSLRRWHPKFPLESAVACIVSSPLPIRPSDFEQKITSAKDAVKAFQARALFREADTCHQISLSKQQLSPIPSPKKSVAASPLKASNIIDSTACTASNLVGTQTDSKEFNDRVITSTPNNLKGISLALLNKVSNISIYM</sequence>
<dbReference type="STRING" id="6184.A0A430Q237"/>
<dbReference type="GO" id="GO:0071163">
    <property type="term" value="P:DNA replication preinitiation complex assembly"/>
    <property type="evidence" value="ECO:0007669"/>
    <property type="project" value="InterPro"/>
</dbReference>
<dbReference type="PANTHER" id="PTHR28637">
    <property type="entry name" value="DNA REPLICATION FACTOR CDT1"/>
    <property type="match status" value="1"/>
</dbReference>
<gene>
    <name evidence="3" type="ORF">DC041_0006266</name>
</gene>
<dbReference type="SMART" id="SM01075">
    <property type="entry name" value="CDT1"/>
    <property type="match status" value="1"/>
</dbReference>
<reference evidence="3 4" key="1">
    <citation type="journal article" date="2019" name="PLoS Pathog.">
        <title>Genome sequence of the bovine parasite Schistosoma bovis Tanzania.</title>
        <authorList>
            <person name="Oey H."/>
            <person name="Zakrzewski M."/>
            <person name="Gobert G."/>
            <person name="Gravermann K."/>
            <person name="Stoye J."/>
            <person name="Jones M."/>
            <person name="Mcmanus D."/>
            <person name="Krause L."/>
        </authorList>
    </citation>
    <scope>NUCLEOTIDE SEQUENCE [LARGE SCALE GENOMIC DNA]</scope>
    <source>
        <strain evidence="3 4">TAN1997</strain>
    </source>
</reference>
<feature type="domain" description="CDT1 Geminin-binding" evidence="2">
    <location>
        <begin position="175"/>
        <end position="350"/>
    </location>
</feature>
<dbReference type="GO" id="GO:0005634">
    <property type="term" value="C:nucleus"/>
    <property type="evidence" value="ECO:0007669"/>
    <property type="project" value="TreeGrafter"/>
</dbReference>
<dbReference type="SUPFAM" id="SSF46785">
    <property type="entry name" value="Winged helix' DNA-binding domain"/>
    <property type="match status" value="1"/>
</dbReference>
<organism evidence="3 4">
    <name type="scientific">Schistosoma bovis</name>
    <name type="common">Blood fluke</name>
    <dbReference type="NCBI Taxonomy" id="6184"/>
    <lineage>
        <taxon>Eukaryota</taxon>
        <taxon>Metazoa</taxon>
        <taxon>Spiralia</taxon>
        <taxon>Lophotrochozoa</taxon>
        <taxon>Platyhelminthes</taxon>
        <taxon>Trematoda</taxon>
        <taxon>Digenea</taxon>
        <taxon>Strigeidida</taxon>
        <taxon>Schistosomatoidea</taxon>
        <taxon>Schistosomatidae</taxon>
        <taxon>Schistosoma</taxon>
    </lineage>
</organism>
<protein>
    <submittedName>
        <fullName evidence="3">Chromatin licensing and DNA replication factor 1</fullName>
    </submittedName>
</protein>
<feature type="region of interest" description="Disordered" evidence="1">
    <location>
        <begin position="17"/>
        <end position="61"/>
    </location>
</feature>
<dbReference type="GO" id="GO:0000076">
    <property type="term" value="P:DNA replication checkpoint signaling"/>
    <property type="evidence" value="ECO:0007669"/>
    <property type="project" value="TreeGrafter"/>
</dbReference>
<evidence type="ECO:0000313" key="4">
    <source>
        <dbReference type="Proteomes" id="UP000290809"/>
    </source>
</evidence>
<comment type="caution">
    <text evidence="3">The sequence shown here is derived from an EMBL/GenBank/DDBJ whole genome shotgun (WGS) entry which is preliminary data.</text>
</comment>
<dbReference type="CDD" id="cd08674">
    <property type="entry name" value="Cdt1_m"/>
    <property type="match status" value="1"/>
</dbReference>
<dbReference type="GO" id="GO:0003677">
    <property type="term" value="F:DNA binding"/>
    <property type="evidence" value="ECO:0007669"/>
    <property type="project" value="InterPro"/>
</dbReference>
<evidence type="ECO:0000256" key="1">
    <source>
        <dbReference type="SAM" id="MobiDB-lite"/>
    </source>
</evidence>
<name>A0A430Q237_SCHBO</name>
<dbReference type="EMBL" id="QMKO01003179">
    <property type="protein sequence ID" value="RTG81759.1"/>
    <property type="molecule type" value="Genomic_DNA"/>
</dbReference>
<proteinExistence type="predicted"/>
<evidence type="ECO:0000313" key="3">
    <source>
        <dbReference type="EMBL" id="RTG81759.1"/>
    </source>
</evidence>
<dbReference type="AlphaFoldDB" id="A0A430Q237"/>
<dbReference type="InterPro" id="IPR036390">
    <property type="entry name" value="WH_DNA-bd_sf"/>
</dbReference>
<dbReference type="InterPro" id="IPR014939">
    <property type="entry name" value="CDT1_Gemini-bd-like"/>
</dbReference>
<dbReference type="GO" id="GO:0030174">
    <property type="term" value="P:regulation of DNA-templated DNA replication initiation"/>
    <property type="evidence" value="ECO:0007669"/>
    <property type="project" value="InterPro"/>
</dbReference>
<dbReference type="GO" id="GO:0000278">
    <property type="term" value="P:mitotic cell cycle"/>
    <property type="evidence" value="ECO:0007669"/>
    <property type="project" value="TreeGrafter"/>
</dbReference>
<dbReference type="Proteomes" id="UP000290809">
    <property type="component" value="Unassembled WGS sequence"/>
</dbReference>